<evidence type="ECO:0000313" key="2">
    <source>
        <dbReference type="Ensembl" id="ENSEBUP00000020049.1"/>
    </source>
</evidence>
<dbReference type="InterPro" id="IPR009909">
    <property type="entry name" value="Nmi/IFP35_dom"/>
</dbReference>
<dbReference type="Ensembl" id="ENSEBUT00000020625.1">
    <property type="protein sequence ID" value="ENSEBUP00000020049.1"/>
    <property type="gene ID" value="ENSEBUG00000012449.1"/>
</dbReference>
<dbReference type="Proteomes" id="UP000694388">
    <property type="component" value="Unplaced"/>
</dbReference>
<evidence type="ECO:0000259" key="1">
    <source>
        <dbReference type="Pfam" id="PF07292"/>
    </source>
</evidence>
<feature type="domain" description="NID" evidence="1">
    <location>
        <begin position="148"/>
        <end position="188"/>
    </location>
</feature>
<accession>A0A8C4QVQ7</accession>
<organism evidence="2 3">
    <name type="scientific">Eptatretus burgeri</name>
    <name type="common">Inshore hagfish</name>
    <dbReference type="NCBI Taxonomy" id="7764"/>
    <lineage>
        <taxon>Eukaryota</taxon>
        <taxon>Metazoa</taxon>
        <taxon>Chordata</taxon>
        <taxon>Craniata</taxon>
        <taxon>Vertebrata</taxon>
        <taxon>Cyclostomata</taxon>
        <taxon>Myxini</taxon>
        <taxon>Myxiniformes</taxon>
        <taxon>Myxinidae</taxon>
        <taxon>Eptatretinae</taxon>
        <taxon>Eptatretus</taxon>
    </lineage>
</organism>
<evidence type="ECO:0000313" key="3">
    <source>
        <dbReference type="Proteomes" id="UP000694388"/>
    </source>
</evidence>
<reference evidence="2" key="2">
    <citation type="submission" date="2025-09" db="UniProtKB">
        <authorList>
            <consortium name="Ensembl"/>
        </authorList>
    </citation>
    <scope>IDENTIFICATION</scope>
</reference>
<dbReference type="AlphaFoldDB" id="A0A8C4QVQ7"/>
<dbReference type="Gene3D" id="3.30.70.330">
    <property type="match status" value="1"/>
</dbReference>
<dbReference type="PANTHER" id="PTHR15225">
    <property type="entry name" value="INTERFERON-INDUCED PROTEIN 35/NMI N-MYC/STAT INTERACTING PROTEIN"/>
    <property type="match status" value="1"/>
</dbReference>
<dbReference type="Pfam" id="PF07292">
    <property type="entry name" value="NID"/>
    <property type="match status" value="2"/>
</dbReference>
<keyword evidence="3" id="KW-1185">Reference proteome</keyword>
<reference evidence="2" key="1">
    <citation type="submission" date="2025-08" db="UniProtKB">
        <authorList>
            <consortium name="Ensembl"/>
        </authorList>
    </citation>
    <scope>IDENTIFICATION</scope>
</reference>
<dbReference type="GeneTree" id="ENSGT00530000063686"/>
<proteinExistence type="predicted"/>
<feature type="domain" description="NID" evidence="1">
    <location>
        <begin position="219"/>
        <end position="280"/>
    </location>
</feature>
<sequence>MTKVKCFPLINVSSFMHSCSDRRKLKGERMTNEELLQRAKHHQLVSVKMTKAKIWIIKEMRGLEFRICAILIRFEARYLQKYKEESIWTTSIIARKIHFFGVENYTMEIKAFPIALELVQNFEVRSIMRNPFHFEISHVSNILASLFCSLVSKTKILVWDIPNCFSPEQMEDKLELSFCKPSNGGGEVIGVEYTPETSSAVLTFKDEGELPLSPLYDSNCKFAQLKPITLKIAHQVNTYSAMSQRTVLLKDIAEVIAPEDLQDRLEIFFQKESNGGGEVQNIVYKCSLGNSLESLIVRI</sequence>
<protein>
    <recommendedName>
        <fullName evidence="1">NID domain-containing protein</fullName>
    </recommendedName>
</protein>
<dbReference type="InterPro" id="IPR012677">
    <property type="entry name" value="Nucleotide-bd_a/b_plait_sf"/>
</dbReference>
<name>A0A8C4QVQ7_EPTBU</name>